<evidence type="ECO:0000256" key="2">
    <source>
        <dbReference type="ARBA" id="ARBA00007581"/>
    </source>
</evidence>
<dbReference type="PANTHER" id="PTHR30096">
    <property type="entry name" value="4,5-DOPA DIOXYGENASE EXTRADIOL-LIKE PROTEIN"/>
    <property type="match status" value="1"/>
</dbReference>
<evidence type="ECO:0000256" key="4">
    <source>
        <dbReference type="ARBA" id="ARBA00022833"/>
    </source>
</evidence>
<dbReference type="SUPFAM" id="SSF53213">
    <property type="entry name" value="LigB-like"/>
    <property type="match status" value="1"/>
</dbReference>
<evidence type="ECO:0000259" key="6">
    <source>
        <dbReference type="Pfam" id="PF02900"/>
    </source>
</evidence>
<keyword evidence="3" id="KW-0479">Metal-binding</keyword>
<dbReference type="InterPro" id="IPR014436">
    <property type="entry name" value="Extradiol_dOase_DODA"/>
</dbReference>
<name>A0A4R3M1K1_9BURK</name>
<sequence length="260" mass="28388">MSRQPVLFISHGAPTFALEPGRAGALLHALGERLPKPKAVLIVSPHWITHDIAVTANPQPATIHDFGGFPAELYTLQYPVSGQPGLAGRIASLLREAGYTTTLEERRGLDHGAWVPLRHLYPEGEVPVVQVSMPEWLDTESAWKLGEALAPLADEGVLIIGSGSLTHNLYEFRQQHGEEADYVHEFVLWARQAVQSHDRDALVDYLQKAPQARRAHPSPDHYLPLLVAAGAGGMKARVEVLDGGVAHGVLSMESYLFESK</sequence>
<proteinExistence type="inferred from homology"/>
<dbReference type="AlphaFoldDB" id="A0A4R3M1K1"/>
<evidence type="ECO:0000256" key="5">
    <source>
        <dbReference type="ARBA" id="ARBA00023002"/>
    </source>
</evidence>
<dbReference type="RefSeq" id="WP_132582448.1">
    <property type="nucleotide sequence ID" value="NZ_SMAJ01000007.1"/>
</dbReference>
<reference evidence="7 8" key="1">
    <citation type="submission" date="2019-03" db="EMBL/GenBank/DDBJ databases">
        <title>Genomic Encyclopedia of Type Strains, Phase IV (KMG-IV): sequencing the most valuable type-strain genomes for metagenomic binning, comparative biology and taxonomic classification.</title>
        <authorList>
            <person name="Goeker M."/>
        </authorList>
    </citation>
    <scope>NUCLEOTIDE SEQUENCE [LARGE SCALE GENOMIC DNA]</scope>
    <source>
        <strain evidence="7 8">DSM 24591</strain>
    </source>
</reference>
<dbReference type="Pfam" id="PF02900">
    <property type="entry name" value="LigB"/>
    <property type="match status" value="1"/>
</dbReference>
<dbReference type="CDD" id="cd07363">
    <property type="entry name" value="45_DOPA_Dioxygenase"/>
    <property type="match status" value="1"/>
</dbReference>
<gene>
    <name evidence="7" type="ORF">EDC26_10756</name>
</gene>
<organism evidence="7 8">
    <name type="scientific">Paralcaligenes ureilyticus</name>
    <dbReference type="NCBI Taxonomy" id="627131"/>
    <lineage>
        <taxon>Bacteria</taxon>
        <taxon>Pseudomonadati</taxon>
        <taxon>Pseudomonadota</taxon>
        <taxon>Betaproteobacteria</taxon>
        <taxon>Burkholderiales</taxon>
        <taxon>Alcaligenaceae</taxon>
        <taxon>Paralcaligenes</taxon>
    </lineage>
</organism>
<dbReference type="GO" id="GO:0016702">
    <property type="term" value="F:oxidoreductase activity, acting on single donors with incorporation of molecular oxygen, incorporation of two atoms of oxygen"/>
    <property type="evidence" value="ECO:0007669"/>
    <property type="project" value="UniProtKB-ARBA"/>
</dbReference>
<dbReference type="OrthoDB" id="9790889at2"/>
<keyword evidence="5" id="KW-0560">Oxidoreductase</keyword>
<dbReference type="GO" id="GO:0008270">
    <property type="term" value="F:zinc ion binding"/>
    <property type="evidence" value="ECO:0007669"/>
    <property type="project" value="InterPro"/>
</dbReference>
<dbReference type="EMBL" id="SMAJ01000007">
    <property type="protein sequence ID" value="TCT07001.1"/>
    <property type="molecule type" value="Genomic_DNA"/>
</dbReference>
<dbReference type="Gene3D" id="3.40.830.10">
    <property type="entry name" value="LigB-like"/>
    <property type="match status" value="1"/>
</dbReference>
<dbReference type="PIRSF" id="PIRSF006157">
    <property type="entry name" value="Doxgns_DODA"/>
    <property type="match status" value="1"/>
</dbReference>
<comment type="caution">
    <text evidence="7">The sequence shown here is derived from an EMBL/GenBank/DDBJ whole genome shotgun (WGS) entry which is preliminary data.</text>
</comment>
<evidence type="ECO:0000313" key="7">
    <source>
        <dbReference type="EMBL" id="TCT07001.1"/>
    </source>
</evidence>
<comment type="similarity">
    <text evidence="2">Belongs to the DODA-type extradiol aromatic ring-opening dioxygenase family.</text>
</comment>
<comment type="cofactor">
    <cofactor evidence="1">
        <name>Zn(2+)</name>
        <dbReference type="ChEBI" id="CHEBI:29105"/>
    </cofactor>
</comment>
<accession>A0A4R3M1K1</accession>
<dbReference type="Proteomes" id="UP000295525">
    <property type="component" value="Unassembled WGS sequence"/>
</dbReference>
<evidence type="ECO:0000256" key="3">
    <source>
        <dbReference type="ARBA" id="ARBA00022723"/>
    </source>
</evidence>
<keyword evidence="7" id="KW-0223">Dioxygenase</keyword>
<dbReference type="InterPro" id="IPR004183">
    <property type="entry name" value="Xdiol_dOase_suB"/>
</dbReference>
<dbReference type="GO" id="GO:0008198">
    <property type="term" value="F:ferrous iron binding"/>
    <property type="evidence" value="ECO:0007669"/>
    <property type="project" value="InterPro"/>
</dbReference>
<dbReference type="PANTHER" id="PTHR30096:SF0">
    <property type="entry name" value="4,5-DOPA DIOXYGENASE EXTRADIOL-LIKE PROTEIN"/>
    <property type="match status" value="1"/>
</dbReference>
<evidence type="ECO:0000256" key="1">
    <source>
        <dbReference type="ARBA" id="ARBA00001947"/>
    </source>
</evidence>
<protein>
    <submittedName>
        <fullName evidence="7">4,5-DOPA dioxygenase extradiol</fullName>
    </submittedName>
</protein>
<keyword evidence="8" id="KW-1185">Reference proteome</keyword>
<keyword evidence="4" id="KW-0862">Zinc</keyword>
<evidence type="ECO:0000313" key="8">
    <source>
        <dbReference type="Proteomes" id="UP000295525"/>
    </source>
</evidence>
<feature type="domain" description="Extradiol ring-cleavage dioxygenase class III enzyme subunit B" evidence="6">
    <location>
        <begin position="36"/>
        <end position="245"/>
    </location>
</feature>